<comment type="similarity">
    <text evidence="1">Belongs to the WXG100 family.</text>
</comment>
<dbReference type="Proteomes" id="UP000326838">
    <property type="component" value="Unassembled WGS sequence"/>
</dbReference>
<dbReference type="EMBL" id="VYUY01000003">
    <property type="protein sequence ID" value="KAA9135818.1"/>
    <property type="molecule type" value="Genomic_DNA"/>
</dbReference>
<dbReference type="NCBIfam" id="TIGR03930">
    <property type="entry name" value="WXG100_ESAT6"/>
    <property type="match status" value="1"/>
</dbReference>
<dbReference type="Gene3D" id="1.10.287.1060">
    <property type="entry name" value="ESAT-6-like"/>
    <property type="match status" value="1"/>
</dbReference>
<dbReference type="InterPro" id="IPR036689">
    <property type="entry name" value="ESAT-6-like_sf"/>
</dbReference>
<dbReference type="Pfam" id="PF06013">
    <property type="entry name" value="WXG100"/>
    <property type="match status" value="1"/>
</dbReference>
<dbReference type="RefSeq" id="WP_150891672.1">
    <property type="nucleotide sequence ID" value="NZ_VYUY01000003.1"/>
</dbReference>
<keyword evidence="3" id="KW-1185">Reference proteome</keyword>
<sequence>MDHLEVTPARLQTAATEIRHAAKAIDELVAQLEQDAVGLRAQWTGEAHDAFDTAQARFTELMASRTELVGTISAALQNLAVGYSTLDLEAARALGATA</sequence>
<evidence type="ECO:0000313" key="2">
    <source>
        <dbReference type="EMBL" id="KAA9135818.1"/>
    </source>
</evidence>
<dbReference type="SUPFAM" id="SSF140453">
    <property type="entry name" value="EsxAB dimer-like"/>
    <property type="match status" value="1"/>
</dbReference>
<dbReference type="AlphaFoldDB" id="A0A5N0TNH2"/>
<evidence type="ECO:0000313" key="3">
    <source>
        <dbReference type="Proteomes" id="UP000326838"/>
    </source>
</evidence>
<reference evidence="3" key="1">
    <citation type="submission" date="2019-09" db="EMBL/GenBank/DDBJ databases">
        <title>Mumia zhuanghuii sp. nov. isolated from the intestinal contents of plateau pika (Ochotona curzoniae) in the Qinghai-Tibet plateau of China.</title>
        <authorList>
            <person name="Tian Z."/>
        </authorList>
    </citation>
    <scope>NUCLEOTIDE SEQUENCE [LARGE SCALE GENOMIC DNA]</scope>
    <source>
        <strain evidence="3">L-033</strain>
    </source>
</reference>
<organism evidence="2 3">
    <name type="scientific">Microbacterium caowuchunii</name>
    <dbReference type="NCBI Taxonomy" id="2614638"/>
    <lineage>
        <taxon>Bacteria</taxon>
        <taxon>Bacillati</taxon>
        <taxon>Actinomycetota</taxon>
        <taxon>Actinomycetes</taxon>
        <taxon>Micrococcales</taxon>
        <taxon>Microbacteriaceae</taxon>
        <taxon>Microbacterium</taxon>
    </lineage>
</organism>
<comment type="caution">
    <text evidence="2">The sequence shown here is derived from an EMBL/GenBank/DDBJ whole genome shotgun (WGS) entry which is preliminary data.</text>
</comment>
<evidence type="ECO:0000256" key="1">
    <source>
        <dbReference type="RuleBase" id="RU362001"/>
    </source>
</evidence>
<accession>A0A5N0TNH2</accession>
<proteinExistence type="inferred from homology"/>
<protein>
    <recommendedName>
        <fullName evidence="1">ESAT-6-like protein</fullName>
    </recommendedName>
</protein>
<dbReference type="InterPro" id="IPR010310">
    <property type="entry name" value="T7SS_ESAT-6-like"/>
</dbReference>
<gene>
    <name evidence="2" type="ORF">F6B40_01125</name>
</gene>
<name>A0A5N0TNH2_9MICO</name>